<feature type="domain" description="UBC core" evidence="4">
    <location>
        <begin position="220"/>
        <end position="379"/>
    </location>
</feature>
<dbReference type="SMART" id="SM00212">
    <property type="entry name" value="UBCc"/>
    <property type="match status" value="1"/>
</dbReference>
<feature type="compositionally biased region" description="Acidic residues" evidence="3">
    <location>
        <begin position="71"/>
        <end position="95"/>
    </location>
</feature>
<reference evidence="6" key="1">
    <citation type="submission" date="2013-01" db="EMBL/GenBank/DDBJ databases">
        <title>Draft Genome Sequence of a Mulberry Tree, Morus notabilis C.K. Schneid.</title>
        <authorList>
            <person name="He N."/>
            <person name="Zhao S."/>
        </authorList>
    </citation>
    <scope>NUCLEOTIDE SEQUENCE</scope>
</reference>
<dbReference type="SUPFAM" id="SSF54495">
    <property type="entry name" value="UBC-like"/>
    <property type="match status" value="1"/>
</dbReference>
<keyword evidence="1" id="KW-0808">Transferase</keyword>
<dbReference type="Pfam" id="PF00179">
    <property type="entry name" value="UQ_con"/>
    <property type="match status" value="1"/>
</dbReference>
<feature type="region of interest" description="Disordered" evidence="3">
    <location>
        <begin position="135"/>
        <end position="185"/>
    </location>
</feature>
<feature type="region of interest" description="Disordered" evidence="3">
    <location>
        <begin position="21"/>
        <end position="95"/>
    </location>
</feature>
<feature type="compositionally biased region" description="Polar residues" evidence="3">
    <location>
        <begin position="165"/>
        <end position="174"/>
    </location>
</feature>
<organism evidence="5 6">
    <name type="scientific">Morus notabilis</name>
    <dbReference type="NCBI Taxonomy" id="981085"/>
    <lineage>
        <taxon>Eukaryota</taxon>
        <taxon>Viridiplantae</taxon>
        <taxon>Streptophyta</taxon>
        <taxon>Embryophyta</taxon>
        <taxon>Tracheophyta</taxon>
        <taxon>Spermatophyta</taxon>
        <taxon>Magnoliopsida</taxon>
        <taxon>eudicotyledons</taxon>
        <taxon>Gunneridae</taxon>
        <taxon>Pentapetalae</taxon>
        <taxon>rosids</taxon>
        <taxon>fabids</taxon>
        <taxon>Rosales</taxon>
        <taxon>Moraceae</taxon>
        <taxon>Moreae</taxon>
        <taxon>Morus</taxon>
    </lineage>
</organism>
<keyword evidence="6" id="KW-1185">Reference proteome</keyword>
<dbReference type="PANTHER" id="PTHR46116:SF18">
    <property type="entry name" value="UBIQUITIN-CONJUGATING ENZYME E2 38 ISOFORM X1"/>
    <property type="match status" value="1"/>
</dbReference>
<dbReference type="STRING" id="981085.W9QII2"/>
<feature type="compositionally biased region" description="Polar residues" evidence="3">
    <location>
        <begin position="135"/>
        <end position="151"/>
    </location>
</feature>
<dbReference type="CDD" id="cd23837">
    <property type="entry name" value="UBCc_UBE2O"/>
    <property type="match status" value="1"/>
</dbReference>
<proteinExistence type="predicted"/>
<evidence type="ECO:0000256" key="3">
    <source>
        <dbReference type="SAM" id="MobiDB-lite"/>
    </source>
</evidence>
<evidence type="ECO:0000313" key="5">
    <source>
        <dbReference type="EMBL" id="EXB37996.1"/>
    </source>
</evidence>
<feature type="compositionally biased region" description="Polar residues" evidence="3">
    <location>
        <begin position="25"/>
        <end position="40"/>
    </location>
</feature>
<evidence type="ECO:0000313" key="6">
    <source>
        <dbReference type="Proteomes" id="UP000030645"/>
    </source>
</evidence>
<dbReference type="Gene3D" id="3.10.110.10">
    <property type="entry name" value="Ubiquitin Conjugating Enzyme"/>
    <property type="match status" value="1"/>
</dbReference>
<accession>W9QII2</accession>
<name>W9QII2_9ROSA</name>
<evidence type="ECO:0000256" key="1">
    <source>
        <dbReference type="ARBA" id="ARBA00022679"/>
    </source>
</evidence>
<sequence length="495" mass="55051">MDKYKDCDSGDTTLSLASKKLKHTQVASVSHPRNSSSLARSTDGADPLKSTSTSDSMELMNIDGSSPDLSYNDDGDRDDGDNDADDLDYGSDYDDQDIYEDYEDFSYVDECSLLESQFDNVNLSPGVEASVPWLSGSSSGKSIPETTTLATSDVPETEKKEIAASSLTVHAESSSNDKVEGENNDSTVEVSQFKNFDVVDDFTDHHYAQLGFSDTKPPKNWAKKVQEEWKILENDLPDTIFVRVCEARMELLRAVIVGPSGTPYHDGLFVFDCLFPTNYPRSPPTVYYYSGGLRLNPNLYNCGKVCLSLLGTWTGKKDENWVPGKSTMLQVLVSIQALILNSRPFFNEPGHETITGELGQAQSKKYNEEVFILSLKTMIYTLRRPPKENGFGCISILECFSDMTTKHVDHNEHFEELVAQHFRCRAHDILLACKAYMEGALVGSNIKDRVNNQDDQNSGSREFKSAVADMMNMLVPSFSRNGTLGCEESRLPTKN</sequence>
<gene>
    <name evidence="5" type="ORF">L484_004786</name>
</gene>
<evidence type="ECO:0000256" key="2">
    <source>
        <dbReference type="ARBA" id="ARBA00022786"/>
    </source>
</evidence>
<evidence type="ECO:0000259" key="4">
    <source>
        <dbReference type="PROSITE" id="PS50127"/>
    </source>
</evidence>
<protein>
    <submittedName>
        <fullName evidence="5">Putative ubiquitin-conjugating enzyme E2 26</fullName>
    </submittedName>
</protein>
<dbReference type="Proteomes" id="UP000030645">
    <property type="component" value="Unassembled WGS sequence"/>
</dbReference>
<dbReference type="EMBL" id="KE343677">
    <property type="protein sequence ID" value="EXB37996.1"/>
    <property type="molecule type" value="Genomic_DNA"/>
</dbReference>
<dbReference type="InterPro" id="IPR016135">
    <property type="entry name" value="UBQ-conjugating_enzyme/RWD"/>
</dbReference>
<dbReference type="PROSITE" id="PS50127">
    <property type="entry name" value="UBC_2"/>
    <property type="match status" value="1"/>
</dbReference>
<keyword evidence="2" id="KW-0833">Ubl conjugation pathway</keyword>
<dbReference type="GO" id="GO:0061631">
    <property type="term" value="F:ubiquitin conjugating enzyme activity"/>
    <property type="evidence" value="ECO:0007669"/>
    <property type="project" value="TreeGrafter"/>
</dbReference>
<dbReference type="PANTHER" id="PTHR46116">
    <property type="entry name" value="(E3-INDEPENDENT) E2 UBIQUITIN-CONJUGATING ENZYME"/>
    <property type="match status" value="1"/>
</dbReference>
<dbReference type="AlphaFoldDB" id="W9QII2"/>
<dbReference type="eggNOG" id="KOG0895">
    <property type="taxonomic scope" value="Eukaryota"/>
</dbReference>
<dbReference type="InterPro" id="IPR000608">
    <property type="entry name" value="UBC"/>
</dbReference>